<evidence type="ECO:0000313" key="2">
    <source>
        <dbReference type="EMBL" id="CAH0378184.1"/>
    </source>
</evidence>
<accession>A0A8J2SWZ7</accession>
<keyword evidence="3" id="KW-1185">Reference proteome</keyword>
<dbReference type="Gene3D" id="3.40.50.720">
    <property type="entry name" value="NAD(P)-binding Rossmann-like Domain"/>
    <property type="match status" value="1"/>
</dbReference>
<dbReference type="SUPFAM" id="SSF51735">
    <property type="entry name" value="NAD(P)-binding Rossmann-fold domains"/>
    <property type="match status" value="1"/>
</dbReference>
<dbReference type="InterPro" id="IPR016040">
    <property type="entry name" value="NAD(P)-bd_dom"/>
</dbReference>
<dbReference type="PANTHER" id="PTHR15020:SF11">
    <property type="entry name" value="OS06G0360300 PROTEIN"/>
    <property type="match status" value="1"/>
</dbReference>
<dbReference type="Proteomes" id="UP000789595">
    <property type="component" value="Unassembled WGS sequence"/>
</dbReference>
<feature type="non-terminal residue" evidence="2">
    <location>
        <position position="272"/>
    </location>
</feature>
<name>A0A8J2SWZ7_9STRA</name>
<feature type="domain" description="NAD(P)-binding" evidence="1">
    <location>
        <begin position="56"/>
        <end position="237"/>
    </location>
</feature>
<dbReference type="PANTHER" id="PTHR15020">
    <property type="entry name" value="FLAVIN REDUCTASE-RELATED"/>
    <property type="match status" value="1"/>
</dbReference>
<protein>
    <recommendedName>
        <fullName evidence="1">NAD(P)-binding domain-containing protein</fullName>
    </recommendedName>
</protein>
<evidence type="ECO:0000313" key="3">
    <source>
        <dbReference type="Proteomes" id="UP000789595"/>
    </source>
</evidence>
<dbReference type="AlphaFoldDB" id="A0A8J2SWZ7"/>
<gene>
    <name evidence="2" type="ORF">PECAL_5P27020</name>
</gene>
<dbReference type="OrthoDB" id="419598at2759"/>
<organism evidence="2 3">
    <name type="scientific">Pelagomonas calceolata</name>
    <dbReference type="NCBI Taxonomy" id="35677"/>
    <lineage>
        <taxon>Eukaryota</taxon>
        <taxon>Sar</taxon>
        <taxon>Stramenopiles</taxon>
        <taxon>Ochrophyta</taxon>
        <taxon>Pelagophyceae</taxon>
        <taxon>Pelagomonadales</taxon>
        <taxon>Pelagomonadaceae</taxon>
        <taxon>Pelagomonas</taxon>
    </lineage>
</organism>
<comment type="caution">
    <text evidence="2">The sequence shown here is derived from an EMBL/GenBank/DDBJ whole genome shotgun (WGS) entry which is preliminary data.</text>
</comment>
<dbReference type="EMBL" id="CAKKNE010000005">
    <property type="protein sequence ID" value="CAH0378184.1"/>
    <property type="molecule type" value="Genomic_DNA"/>
</dbReference>
<sequence length="272" mass="28429">MRRSVIIAALALEAVALAPSHNRRAVLSLPLAAAPVVPLAAVSAAAARPRRVLVAGASGRSGRECVRALDGDERYTAVPLVRSLERWRVSAAAAGLEATGRTVVEADVTAPPTLDRALKGIDDVICDVGFVPTFDAEADRRAALDVDRDGVVALVEAAERAKLPGRFVLVSSLLAGEAAARDRTASYRMLNGLGGVLDAKRVAEARLRESPIDWTILRPGVFVDSPQGGLVVGAEDRFLATTADARGLDRVSCKSPFFASSGAACGITRSQL</sequence>
<dbReference type="InterPro" id="IPR036291">
    <property type="entry name" value="NAD(P)-bd_dom_sf"/>
</dbReference>
<reference evidence="2" key="1">
    <citation type="submission" date="2021-11" db="EMBL/GenBank/DDBJ databases">
        <authorList>
            <consortium name="Genoscope - CEA"/>
            <person name="William W."/>
        </authorList>
    </citation>
    <scope>NUCLEOTIDE SEQUENCE</scope>
</reference>
<dbReference type="Pfam" id="PF13460">
    <property type="entry name" value="NAD_binding_10"/>
    <property type="match status" value="1"/>
</dbReference>
<evidence type="ECO:0000259" key="1">
    <source>
        <dbReference type="Pfam" id="PF13460"/>
    </source>
</evidence>
<proteinExistence type="predicted"/>